<proteinExistence type="predicted"/>
<dbReference type="EMBL" id="JAGPXD010000001">
    <property type="protein sequence ID" value="KAH7375083.1"/>
    <property type="molecule type" value="Genomic_DNA"/>
</dbReference>
<protein>
    <submittedName>
        <fullName evidence="1">Uncharacterized protein</fullName>
    </submittedName>
</protein>
<dbReference type="Proteomes" id="UP000813385">
    <property type="component" value="Unassembled WGS sequence"/>
</dbReference>
<dbReference type="OrthoDB" id="5210410at2759"/>
<dbReference type="AlphaFoldDB" id="A0A8K0TMQ1"/>
<keyword evidence="2" id="KW-1185">Reference proteome</keyword>
<name>A0A8K0TMQ1_9PEZI</name>
<reference evidence="1" key="1">
    <citation type="journal article" date="2021" name="Nat. Commun.">
        <title>Genetic determinants of endophytism in the Arabidopsis root mycobiome.</title>
        <authorList>
            <person name="Mesny F."/>
            <person name="Miyauchi S."/>
            <person name="Thiergart T."/>
            <person name="Pickel B."/>
            <person name="Atanasova L."/>
            <person name="Karlsson M."/>
            <person name="Huettel B."/>
            <person name="Barry K.W."/>
            <person name="Haridas S."/>
            <person name="Chen C."/>
            <person name="Bauer D."/>
            <person name="Andreopoulos W."/>
            <person name="Pangilinan J."/>
            <person name="LaButti K."/>
            <person name="Riley R."/>
            <person name="Lipzen A."/>
            <person name="Clum A."/>
            <person name="Drula E."/>
            <person name="Henrissat B."/>
            <person name="Kohler A."/>
            <person name="Grigoriev I.V."/>
            <person name="Martin F.M."/>
            <person name="Hacquard S."/>
        </authorList>
    </citation>
    <scope>NUCLEOTIDE SEQUENCE</scope>
    <source>
        <strain evidence="1">MPI-CAGE-AT-0016</strain>
    </source>
</reference>
<evidence type="ECO:0000313" key="2">
    <source>
        <dbReference type="Proteomes" id="UP000813385"/>
    </source>
</evidence>
<gene>
    <name evidence="1" type="ORF">B0T11DRAFT_269695</name>
</gene>
<evidence type="ECO:0000313" key="1">
    <source>
        <dbReference type="EMBL" id="KAH7375083.1"/>
    </source>
</evidence>
<organism evidence="1 2">
    <name type="scientific">Plectosphaerella cucumerina</name>
    <dbReference type="NCBI Taxonomy" id="40658"/>
    <lineage>
        <taxon>Eukaryota</taxon>
        <taxon>Fungi</taxon>
        <taxon>Dikarya</taxon>
        <taxon>Ascomycota</taxon>
        <taxon>Pezizomycotina</taxon>
        <taxon>Sordariomycetes</taxon>
        <taxon>Hypocreomycetidae</taxon>
        <taxon>Glomerellales</taxon>
        <taxon>Plectosphaerellaceae</taxon>
        <taxon>Plectosphaerella</taxon>
    </lineage>
</organism>
<comment type="caution">
    <text evidence="1">The sequence shown here is derived from an EMBL/GenBank/DDBJ whole genome shotgun (WGS) entry which is preliminary data.</text>
</comment>
<accession>A0A8K0TMQ1</accession>
<sequence>MPAAIRPPGPLARHRGTLIAATIVTAAVFGLKQKASTVRDGELSQAAPNFYVSVDRSGGGV</sequence>